<reference evidence="1 2" key="2">
    <citation type="journal article" date="2013" name="Extremophiles">
        <title>An ICEBs1-like element may be associated with the extreme radiation and desiccation resistance of Bacillus pumilus SAFR-032 spores.</title>
        <authorList>
            <person name="Tirumalai M.R."/>
            <person name="Fox G.E."/>
        </authorList>
    </citation>
    <scope>NUCLEOTIDE SEQUENCE [LARGE SCALE GENOMIC DNA]</scope>
    <source>
        <strain evidence="1 2">SAFR-032</strain>
    </source>
</reference>
<name>A8FHQ5_BACP2</name>
<dbReference type="Proteomes" id="UP000001355">
    <property type="component" value="Chromosome"/>
</dbReference>
<protein>
    <submittedName>
        <fullName evidence="1">Uncharacterized protein</fullName>
    </submittedName>
</protein>
<dbReference type="EMBL" id="CP000813">
    <property type="protein sequence ID" value="ABV63772.1"/>
    <property type="molecule type" value="Genomic_DNA"/>
</dbReference>
<keyword evidence="2" id="KW-1185">Reference proteome</keyword>
<evidence type="ECO:0000313" key="1">
    <source>
        <dbReference type="EMBL" id="ABV63772.1"/>
    </source>
</evidence>
<organism evidence="1 2">
    <name type="scientific">Bacillus pumilus (strain SAFR-032)</name>
    <dbReference type="NCBI Taxonomy" id="315750"/>
    <lineage>
        <taxon>Bacteria</taxon>
        <taxon>Bacillati</taxon>
        <taxon>Bacillota</taxon>
        <taxon>Bacilli</taxon>
        <taxon>Bacillales</taxon>
        <taxon>Bacillaceae</taxon>
        <taxon>Bacillus</taxon>
    </lineage>
</organism>
<evidence type="ECO:0000313" key="2">
    <source>
        <dbReference type="Proteomes" id="UP000001355"/>
    </source>
</evidence>
<sequence length="43" mass="5051">MMLPFMTESINSTLTFIPYPYPIKSADNKRIICSYLQKKKKLP</sequence>
<accession>A8FHQ5</accession>
<dbReference type="AlphaFoldDB" id="A8FHQ5"/>
<reference evidence="1 2" key="3">
    <citation type="journal article" date="2013" name="PLoS ONE">
        <title>Candidate genes that may be responsible for the unusual resistances exhibited by Bacillus pumilus SAFR-032 spores.</title>
        <authorList>
            <person name="Tirumalai M.R."/>
            <person name="Rastogi R."/>
            <person name="Zamani N."/>
            <person name="O'Bryant Williams E."/>
            <person name="Allen S."/>
            <person name="Diouf F."/>
            <person name="Kwende S."/>
            <person name="Weinstock G.M."/>
            <person name="Venkateswaran K.J."/>
            <person name="Fox G.E."/>
        </authorList>
    </citation>
    <scope>NUCLEOTIDE SEQUENCE [LARGE SCALE GENOMIC DNA]</scope>
    <source>
        <strain evidence="1 2">SAFR-032</strain>
    </source>
</reference>
<gene>
    <name evidence="1" type="ordered locus">BPUM_3118</name>
</gene>
<reference evidence="1 2" key="1">
    <citation type="journal article" date="2007" name="PLoS ONE">
        <title>Paradoxical DNA repair and peroxide resistance gene conservation in Bacillus pumilus SAFR-032.</title>
        <authorList>
            <person name="Gioia J."/>
            <person name="Yerrapragada S."/>
            <person name="Qin X."/>
            <person name="Jiang H."/>
            <person name="Igboeli O.C."/>
            <person name="Muzny D."/>
            <person name="Dugan-Rocha S."/>
            <person name="Ding Y."/>
            <person name="Hawes A."/>
            <person name="Liu W."/>
            <person name="Perez L."/>
            <person name="Kovar C."/>
            <person name="Dinh H."/>
            <person name="Lee S."/>
            <person name="Nazareth L."/>
            <person name="Blyth P."/>
            <person name="Holder M."/>
            <person name="Buhay C."/>
            <person name="Tirumalai M.R."/>
            <person name="Liu Y."/>
            <person name="Dasgupta I."/>
            <person name="Bokhetache L."/>
            <person name="Fujita M."/>
            <person name="Karouia F."/>
            <person name="Eswara Moorthy P."/>
            <person name="Siefert J."/>
            <person name="Uzman A."/>
            <person name="Buzumbo P."/>
            <person name="Verma A."/>
            <person name="Zwiya H."/>
            <person name="McWilliams B.D."/>
            <person name="Olowu A."/>
            <person name="Clinkenbeard K.D."/>
            <person name="Newcombe D."/>
            <person name="Golebiewski L."/>
            <person name="Petrosino J.F."/>
            <person name="Nicholson W.L."/>
            <person name="Fox G.E."/>
            <person name="Venkateswaran K."/>
            <person name="Highlander S.K."/>
            <person name="Weinstock G.M."/>
        </authorList>
    </citation>
    <scope>NUCLEOTIDE SEQUENCE [LARGE SCALE GENOMIC DNA]</scope>
    <source>
        <strain evidence="1 2">SAFR-032</strain>
    </source>
</reference>
<proteinExistence type="predicted"/>
<dbReference type="KEGG" id="bpu:BPUM_3118"/>
<dbReference type="HOGENOM" id="CLU_3229775_0_0_9"/>